<gene>
    <name evidence="1" type="ORF">clem_05845</name>
</gene>
<accession>A0A222P1I6</accession>
<dbReference type="OrthoDB" id="9972315at2"/>
<dbReference type="KEGG" id="lcd:clem_05845"/>
<sequence>MDLKEFRAPSALAHVEPAEFNKRIKHGKQIKQASIFINPFNWQEQLASWFRGKASTDSIRKLIDDLIEMLSHEVAHIEEESFCSSGVMSVTHHESFRALNATIFAELMLQMDAEALIGQAAEEIKSLYEKSGNRLKLPNAKELMIMQLFNQPDYLEYLESEKRKESKIEDSKDVKITL</sequence>
<keyword evidence="2" id="KW-1185">Reference proteome</keyword>
<dbReference type="EMBL" id="CP016397">
    <property type="protein sequence ID" value="ASQ45724.1"/>
    <property type="molecule type" value="Genomic_DNA"/>
</dbReference>
<proteinExistence type="predicted"/>
<evidence type="ECO:0000313" key="1">
    <source>
        <dbReference type="EMBL" id="ASQ45724.1"/>
    </source>
</evidence>
<dbReference type="AlphaFoldDB" id="A0A222P1I6"/>
<protein>
    <submittedName>
        <fullName evidence="1">Uncharacterized protein</fullName>
    </submittedName>
</protein>
<name>A0A222P1I6_9GAMM</name>
<reference evidence="2" key="1">
    <citation type="submission" date="2016-07" db="EMBL/GenBank/DDBJ databases">
        <authorList>
            <person name="Florea S."/>
            <person name="Webb J.S."/>
            <person name="Jaromczyk J."/>
            <person name="Schardl C.L."/>
        </authorList>
    </citation>
    <scope>NUCLEOTIDE SEQUENCE [LARGE SCALE GENOMIC DNA]</scope>
    <source>
        <strain evidence="2">CDC-D5610</strain>
    </source>
</reference>
<dbReference type="RefSeq" id="WP_094090755.1">
    <property type="nucleotide sequence ID" value="NZ_CP016397.1"/>
</dbReference>
<dbReference type="Proteomes" id="UP000201728">
    <property type="component" value="Chromosome"/>
</dbReference>
<evidence type="ECO:0000313" key="2">
    <source>
        <dbReference type="Proteomes" id="UP000201728"/>
    </source>
</evidence>
<organism evidence="1 2">
    <name type="scientific">Legionella clemsonensis</name>
    <dbReference type="NCBI Taxonomy" id="1867846"/>
    <lineage>
        <taxon>Bacteria</taxon>
        <taxon>Pseudomonadati</taxon>
        <taxon>Pseudomonadota</taxon>
        <taxon>Gammaproteobacteria</taxon>
        <taxon>Legionellales</taxon>
        <taxon>Legionellaceae</taxon>
        <taxon>Legionella</taxon>
    </lineage>
</organism>